<proteinExistence type="predicted"/>
<gene>
    <name evidence="1" type="ORF">LCGC14_1185690</name>
</gene>
<dbReference type="AlphaFoldDB" id="A0A0F9M8M3"/>
<protein>
    <submittedName>
        <fullName evidence="1">Uncharacterized protein</fullName>
    </submittedName>
</protein>
<dbReference type="EMBL" id="LAZR01005973">
    <property type="protein sequence ID" value="KKM95696.1"/>
    <property type="molecule type" value="Genomic_DNA"/>
</dbReference>
<organism evidence="1">
    <name type="scientific">marine sediment metagenome</name>
    <dbReference type="NCBI Taxonomy" id="412755"/>
    <lineage>
        <taxon>unclassified sequences</taxon>
        <taxon>metagenomes</taxon>
        <taxon>ecological metagenomes</taxon>
    </lineage>
</organism>
<evidence type="ECO:0000313" key="1">
    <source>
        <dbReference type="EMBL" id="KKM95696.1"/>
    </source>
</evidence>
<accession>A0A0F9M8M3</accession>
<sequence>MNPDKMQRHSVRPFLAACRVTPAERRSIAEKAEAAGLKPHTETKSIAAMPIHNLKLL</sequence>
<name>A0A0F9M8M3_9ZZZZ</name>
<feature type="non-terminal residue" evidence="1">
    <location>
        <position position="57"/>
    </location>
</feature>
<reference evidence="1" key="1">
    <citation type="journal article" date="2015" name="Nature">
        <title>Complex archaea that bridge the gap between prokaryotes and eukaryotes.</title>
        <authorList>
            <person name="Spang A."/>
            <person name="Saw J.H."/>
            <person name="Jorgensen S.L."/>
            <person name="Zaremba-Niedzwiedzka K."/>
            <person name="Martijn J."/>
            <person name="Lind A.E."/>
            <person name="van Eijk R."/>
            <person name="Schleper C."/>
            <person name="Guy L."/>
            <person name="Ettema T.J."/>
        </authorList>
    </citation>
    <scope>NUCLEOTIDE SEQUENCE</scope>
</reference>
<comment type="caution">
    <text evidence="1">The sequence shown here is derived from an EMBL/GenBank/DDBJ whole genome shotgun (WGS) entry which is preliminary data.</text>
</comment>